<sequence length="131" mass="15391">MKIFFSISMSVLFLFQGISIDMDFCGSIKEISNVITHYQDHKVYGDSFLEYVVEDYIDNDAKNKEHHNNPKKENTPVHSHNQCCHPLVLIIANNNLALNNRLKFEEKKQYNLHKVNFTSRYLESLFQPPRT</sequence>
<evidence type="ECO:0000313" key="1">
    <source>
        <dbReference type="EMBL" id="GAL64597.1"/>
    </source>
</evidence>
<reference evidence="1 2" key="1">
    <citation type="journal article" date="2014" name="Genome Announc.">
        <title>Draft Genome Sequences of Marine Flavobacterium Algibacter lectus Strains SS8 and NR4.</title>
        <authorList>
            <person name="Takatani N."/>
            <person name="Nakanishi M."/>
            <person name="Meirelles P."/>
            <person name="Mino S."/>
            <person name="Suda W."/>
            <person name="Oshima K."/>
            <person name="Hattori M."/>
            <person name="Ohkuma M."/>
            <person name="Hosokawa M."/>
            <person name="Miyashita K."/>
            <person name="Thompson F.L."/>
            <person name="Niwa A."/>
            <person name="Sawabe T."/>
            <person name="Sawabe T."/>
        </authorList>
    </citation>
    <scope>NUCLEOTIDE SEQUENCE [LARGE SCALE GENOMIC DNA]</scope>
    <source>
        <strain evidence="1 2">JCM 19300</strain>
    </source>
</reference>
<proteinExistence type="predicted"/>
<gene>
    <name evidence="1" type="ORF">JCM19300_169</name>
</gene>
<organism evidence="1 2">
    <name type="scientific">Algibacter lectus</name>
    <dbReference type="NCBI Taxonomy" id="221126"/>
    <lineage>
        <taxon>Bacteria</taxon>
        <taxon>Pseudomonadati</taxon>
        <taxon>Bacteroidota</taxon>
        <taxon>Flavobacteriia</taxon>
        <taxon>Flavobacteriales</taxon>
        <taxon>Flavobacteriaceae</taxon>
        <taxon>Algibacter</taxon>
    </lineage>
</organism>
<dbReference type="EMBL" id="BBNQ01000020">
    <property type="protein sequence ID" value="GAL64597.1"/>
    <property type="molecule type" value="Genomic_DNA"/>
</dbReference>
<dbReference type="AlphaFoldDB" id="A0A090WAN8"/>
<dbReference type="Proteomes" id="UP000029644">
    <property type="component" value="Unassembled WGS sequence"/>
</dbReference>
<evidence type="ECO:0000313" key="2">
    <source>
        <dbReference type="Proteomes" id="UP000029644"/>
    </source>
</evidence>
<protein>
    <submittedName>
        <fullName evidence="1">Uncharacterized protein</fullName>
    </submittedName>
</protein>
<dbReference type="RefSeq" id="WP_238568547.1">
    <property type="nucleotide sequence ID" value="NZ_BBNQ01000020.1"/>
</dbReference>
<name>A0A090WAN8_9FLAO</name>
<accession>A0A090WAN8</accession>
<comment type="caution">
    <text evidence="1">The sequence shown here is derived from an EMBL/GenBank/DDBJ whole genome shotgun (WGS) entry which is preliminary data.</text>
</comment>